<dbReference type="InterPro" id="IPR011869">
    <property type="entry name" value="TrmA_MeTrfase"/>
</dbReference>
<dbReference type="GO" id="GO:0030697">
    <property type="term" value="F:tRNA (uracil(54)-C5)-methyltransferase activity, S-adenosyl methionine-dependent"/>
    <property type="evidence" value="ECO:0007669"/>
    <property type="project" value="UniProtKB-EC"/>
</dbReference>
<comment type="catalytic activity">
    <reaction evidence="5">
        <text>uridine(341) in tmRNA + S-adenosyl-L-methionine = 5-methyluridine(341) in tmRNA + S-adenosyl-L-homocysteine + H(+)</text>
        <dbReference type="Rhea" id="RHEA:43612"/>
        <dbReference type="Rhea" id="RHEA-COMP:10630"/>
        <dbReference type="Rhea" id="RHEA-COMP:10631"/>
        <dbReference type="ChEBI" id="CHEBI:15378"/>
        <dbReference type="ChEBI" id="CHEBI:57856"/>
        <dbReference type="ChEBI" id="CHEBI:59789"/>
        <dbReference type="ChEBI" id="CHEBI:65315"/>
        <dbReference type="ChEBI" id="CHEBI:74447"/>
    </reaction>
</comment>
<dbReference type="PROSITE" id="PS51687">
    <property type="entry name" value="SAM_MT_RNA_M5U"/>
    <property type="match status" value="1"/>
</dbReference>
<dbReference type="GO" id="GO:0032259">
    <property type="term" value="P:methylation"/>
    <property type="evidence" value="ECO:0007669"/>
    <property type="project" value="UniProtKB-KW"/>
</dbReference>
<comment type="similarity">
    <text evidence="5">Belongs to the class I-like SAM-binding methyltransferase superfamily. RNA M5U methyltransferase family. TrmA subfamily.</text>
</comment>
<feature type="binding site" evidence="5 6">
    <location>
        <position position="207"/>
    </location>
    <ligand>
        <name>S-adenosyl-L-methionine</name>
        <dbReference type="ChEBI" id="CHEBI:59789"/>
    </ligand>
</feature>
<dbReference type="InterPro" id="IPR030391">
    <property type="entry name" value="MeTrfase_TrmA_CS"/>
</dbReference>
<feature type="active site" description="Proton acceptor" evidence="5">
    <location>
        <position position="349"/>
    </location>
</feature>
<keyword evidence="3 5" id="KW-0949">S-adenosyl-L-methionine</keyword>
<dbReference type="EMBL" id="CP091511">
    <property type="protein sequence ID" value="UOO88809.1"/>
    <property type="molecule type" value="Genomic_DNA"/>
</dbReference>
<keyword evidence="9" id="KW-1185">Reference proteome</keyword>
<dbReference type="HAMAP" id="MF_01011">
    <property type="entry name" value="RNA_methyltr_TrmA"/>
    <property type="match status" value="1"/>
</dbReference>
<dbReference type="Proteomes" id="UP000832011">
    <property type="component" value="Chromosome"/>
</dbReference>
<dbReference type="InterPro" id="IPR030390">
    <property type="entry name" value="MeTrfase_TrmA_AS"/>
</dbReference>
<dbReference type="InterPro" id="IPR029063">
    <property type="entry name" value="SAM-dependent_MTases_sf"/>
</dbReference>
<evidence type="ECO:0000256" key="4">
    <source>
        <dbReference type="ARBA" id="ARBA00022694"/>
    </source>
</evidence>
<protein>
    <recommendedName>
        <fullName evidence="5">tRNA/tmRNA (uracil-C(5))-methyltransferase</fullName>
        <ecNumber evidence="5">2.1.1.35</ecNumber>
    </recommendedName>
    <alternativeName>
        <fullName evidence="5">tRNA (uracil(54)-C(5))-methyltransferase</fullName>
    </alternativeName>
    <alternativeName>
        <fullName evidence="5">tRNA(m5U54)-methyltransferase</fullName>
        <shortName evidence="5">RUMT</shortName>
    </alternativeName>
    <alternativeName>
        <fullName evidence="5">tmRNA (uracil(341)-C(5))-methyltransferase</fullName>
    </alternativeName>
</protein>
<dbReference type="PROSITE" id="PS01230">
    <property type="entry name" value="TRMA_1"/>
    <property type="match status" value="1"/>
</dbReference>
<evidence type="ECO:0000256" key="7">
    <source>
        <dbReference type="PROSITE-ProRule" id="PRU10015"/>
    </source>
</evidence>
<evidence type="ECO:0000313" key="9">
    <source>
        <dbReference type="Proteomes" id="UP000832011"/>
    </source>
</evidence>
<keyword evidence="1 5" id="KW-0489">Methyltransferase</keyword>
<dbReference type="SUPFAM" id="SSF53335">
    <property type="entry name" value="S-adenosyl-L-methionine-dependent methyltransferases"/>
    <property type="match status" value="1"/>
</dbReference>
<dbReference type="InterPro" id="IPR010280">
    <property type="entry name" value="U5_MeTrfase_fam"/>
</dbReference>
<feature type="active site" evidence="7">
    <location>
        <position position="315"/>
    </location>
</feature>
<comment type="function">
    <text evidence="5">Dual-specificity methyltransferase that catalyzes the formation of 5-methyluridine at position 54 (m5U54) in all tRNAs, and that of position 341 (m5U341) in tmRNA (transfer-mRNA).</text>
</comment>
<gene>
    <name evidence="5 8" type="primary">trmA</name>
    <name evidence="8" type="ORF">LVJ82_15315</name>
</gene>
<feature type="binding site" evidence="5">
    <location>
        <position position="212"/>
    </location>
    <ligand>
        <name>S-adenosyl-L-methionine</name>
        <dbReference type="ChEBI" id="CHEBI:59789"/>
    </ligand>
</feature>
<evidence type="ECO:0000256" key="6">
    <source>
        <dbReference type="PROSITE-ProRule" id="PRU01024"/>
    </source>
</evidence>
<dbReference type="PROSITE" id="PS01231">
    <property type="entry name" value="TRMA_2"/>
    <property type="match status" value="1"/>
</dbReference>
<name>A0ABY4DZ51_9NEIS</name>
<proteinExistence type="inferred from homology"/>
<feature type="binding site" evidence="5 6">
    <location>
        <position position="179"/>
    </location>
    <ligand>
        <name>S-adenosyl-L-methionine</name>
        <dbReference type="ChEBI" id="CHEBI:59789"/>
    </ligand>
</feature>
<accession>A0ABY4DZ51</accession>
<dbReference type="EC" id="2.1.1.35" evidence="5"/>
<evidence type="ECO:0000256" key="5">
    <source>
        <dbReference type="HAMAP-Rule" id="MF_01011"/>
    </source>
</evidence>
<feature type="binding site" evidence="5 6">
    <location>
        <position position="290"/>
    </location>
    <ligand>
        <name>S-adenosyl-L-methionine</name>
        <dbReference type="ChEBI" id="CHEBI:59789"/>
    </ligand>
</feature>
<dbReference type="Gene3D" id="2.40.50.1070">
    <property type="match status" value="1"/>
</dbReference>
<comment type="catalytic activity">
    <reaction evidence="5">
        <text>uridine(54) in tRNA + S-adenosyl-L-methionine = 5-methyluridine(54) in tRNA + S-adenosyl-L-homocysteine + H(+)</text>
        <dbReference type="Rhea" id="RHEA:42712"/>
        <dbReference type="Rhea" id="RHEA-COMP:10167"/>
        <dbReference type="Rhea" id="RHEA-COMP:10193"/>
        <dbReference type="ChEBI" id="CHEBI:15378"/>
        <dbReference type="ChEBI" id="CHEBI:57856"/>
        <dbReference type="ChEBI" id="CHEBI:59789"/>
        <dbReference type="ChEBI" id="CHEBI:65315"/>
        <dbReference type="ChEBI" id="CHEBI:74447"/>
        <dbReference type="EC" id="2.1.1.35"/>
    </reaction>
</comment>
<keyword evidence="4 5" id="KW-0819">tRNA processing</keyword>
<evidence type="ECO:0000256" key="1">
    <source>
        <dbReference type="ARBA" id="ARBA00022603"/>
    </source>
</evidence>
<dbReference type="PANTHER" id="PTHR47790">
    <property type="entry name" value="TRNA/TMRNA (URACIL-C(5))-METHYLTRANSFERASE"/>
    <property type="match status" value="1"/>
</dbReference>
<keyword evidence="2 5" id="KW-0808">Transferase</keyword>
<reference evidence="8 9" key="1">
    <citation type="journal article" date="2022" name="Res Sq">
        <title>Evolution of multicellular longitudinally dividing oral cavity symbionts (Neisseriaceae).</title>
        <authorList>
            <person name="Nyongesa S."/>
            <person name="Weber P."/>
            <person name="Bernet E."/>
            <person name="Pullido F."/>
            <person name="Nieckarz M."/>
            <person name="Delaby M."/>
            <person name="Nieves C."/>
            <person name="Viehboeck T."/>
            <person name="Krause N."/>
            <person name="Rivera-Millot A."/>
            <person name="Nakamura A."/>
            <person name="Vischer N."/>
            <person name="VanNieuwenhze M."/>
            <person name="Brun Y."/>
            <person name="Cava F."/>
            <person name="Bulgheresi S."/>
            <person name="Veyrier F."/>
        </authorList>
    </citation>
    <scope>NUCLEOTIDE SEQUENCE [LARGE SCALE GENOMIC DNA]</scope>
    <source>
        <strain evidence="8 9">SN4</strain>
    </source>
</reference>
<dbReference type="Gene3D" id="3.40.50.150">
    <property type="entry name" value="Vaccinia Virus protein VP39"/>
    <property type="match status" value="1"/>
</dbReference>
<dbReference type="NCBIfam" id="TIGR02143">
    <property type="entry name" value="trmA_only"/>
    <property type="match status" value="1"/>
</dbReference>
<dbReference type="Pfam" id="PF05958">
    <property type="entry name" value="tRNA_U5-meth_tr"/>
    <property type="match status" value="1"/>
</dbReference>
<dbReference type="RefSeq" id="WP_058357502.1">
    <property type="nucleotide sequence ID" value="NZ_CABKVG010000010.1"/>
</dbReference>
<evidence type="ECO:0000313" key="8">
    <source>
        <dbReference type="EMBL" id="UOO88809.1"/>
    </source>
</evidence>
<dbReference type="PANTHER" id="PTHR47790:SF2">
    <property type="entry name" value="TRNA_TMRNA (URACIL-C(5))-METHYLTRANSFERASE"/>
    <property type="match status" value="1"/>
</dbReference>
<evidence type="ECO:0000256" key="2">
    <source>
        <dbReference type="ARBA" id="ARBA00022679"/>
    </source>
</evidence>
<organism evidence="8 9">
    <name type="scientific">Vitreoscilla massiliensis</name>
    <dbReference type="NCBI Taxonomy" id="1689272"/>
    <lineage>
        <taxon>Bacteria</taxon>
        <taxon>Pseudomonadati</taxon>
        <taxon>Pseudomonadota</taxon>
        <taxon>Betaproteobacteria</taxon>
        <taxon>Neisseriales</taxon>
        <taxon>Neisseriaceae</taxon>
        <taxon>Vitreoscilla</taxon>
    </lineage>
</organism>
<dbReference type="CDD" id="cd02440">
    <property type="entry name" value="AdoMet_MTases"/>
    <property type="match status" value="1"/>
</dbReference>
<feature type="binding site" evidence="5 6">
    <location>
        <position position="228"/>
    </location>
    <ligand>
        <name>S-adenosyl-L-methionine</name>
        <dbReference type="ChEBI" id="CHEBI:59789"/>
    </ligand>
</feature>
<evidence type="ECO:0000256" key="3">
    <source>
        <dbReference type="ARBA" id="ARBA00022691"/>
    </source>
</evidence>
<feature type="active site" description="Nucleophile" evidence="5 6">
    <location>
        <position position="315"/>
    </location>
</feature>
<sequence length="357" mass="40211">MPNVLQQHADKLKQLIAPHYQGEVEQFASPSDAYRMRAEFRVWHQEGKPYYAVYTTDNPEGKRQVQIIDSWPIVHESIAAIMPKLLAAVAGNTVLTHKWFQVEFLATLSGDMLITLVYHRALDAEWEAAARALAAELGVYIIGRSRKQKIVLSQDYVTEALNVAGRTYRYRQIEGGFTQPNAWVCEKMLAWAVDAAGDNDRDLLELYCGNGNFTLPLSRCFRQVLATEISKTSVQAAEWSIAENSCDNIKIARLSAEELTEAMNGVREFRRLQEAGINVAEYDISTVFVDPPRAGIDDDTLKMLQGFERIIYISCNPLTLADNLNTLAQTHRITKAAVFDQFPHTHHVEAGVLLERV</sequence>